<evidence type="ECO:0000313" key="3">
    <source>
        <dbReference type="Proteomes" id="UP000015101"/>
    </source>
</evidence>
<dbReference type="KEGG" id="hro:HELRODRAFT_177427"/>
<dbReference type="Gene3D" id="2.60.120.260">
    <property type="entry name" value="Galactose-binding domain-like"/>
    <property type="match status" value="1"/>
</dbReference>
<dbReference type="AlphaFoldDB" id="T1FBP1"/>
<dbReference type="Proteomes" id="UP000015101">
    <property type="component" value="Unassembled WGS sequence"/>
</dbReference>
<reference evidence="3" key="1">
    <citation type="submission" date="2012-12" db="EMBL/GenBank/DDBJ databases">
        <authorList>
            <person name="Hellsten U."/>
            <person name="Grimwood J."/>
            <person name="Chapman J.A."/>
            <person name="Shapiro H."/>
            <person name="Aerts A."/>
            <person name="Otillar R.P."/>
            <person name="Terry A.Y."/>
            <person name="Boore J.L."/>
            <person name="Simakov O."/>
            <person name="Marletaz F."/>
            <person name="Cho S.-J."/>
            <person name="Edsinger-Gonzales E."/>
            <person name="Havlak P."/>
            <person name="Kuo D.-H."/>
            <person name="Larsson T."/>
            <person name="Lv J."/>
            <person name="Arendt D."/>
            <person name="Savage R."/>
            <person name="Osoegawa K."/>
            <person name="de Jong P."/>
            <person name="Lindberg D.R."/>
            <person name="Seaver E.C."/>
            <person name="Weisblat D.A."/>
            <person name="Putnam N.H."/>
            <person name="Grigoriev I.V."/>
            <person name="Rokhsar D.S."/>
        </authorList>
    </citation>
    <scope>NUCLEOTIDE SEQUENCE</scope>
</reference>
<name>T1FBP1_HELRO</name>
<evidence type="ECO:0000313" key="1">
    <source>
        <dbReference type="EMBL" id="ESN98181.1"/>
    </source>
</evidence>
<reference evidence="2" key="3">
    <citation type="submission" date="2015-06" db="UniProtKB">
        <authorList>
            <consortium name="EnsemblMetazoa"/>
        </authorList>
    </citation>
    <scope>IDENTIFICATION</scope>
</reference>
<dbReference type="InterPro" id="IPR008979">
    <property type="entry name" value="Galactose-bd-like_sf"/>
</dbReference>
<dbReference type="EMBL" id="KB097222">
    <property type="protein sequence ID" value="ESN98181.1"/>
    <property type="molecule type" value="Genomic_DNA"/>
</dbReference>
<accession>T1FBP1</accession>
<protein>
    <submittedName>
        <fullName evidence="1 2">Uncharacterized protein</fullName>
    </submittedName>
</protein>
<dbReference type="PANTHER" id="PTHR45713">
    <property type="entry name" value="FTP DOMAIN-CONTAINING PROTEIN"/>
    <property type="match status" value="1"/>
</dbReference>
<dbReference type="InParanoid" id="T1FBP1"/>
<dbReference type="CTD" id="20206240"/>
<dbReference type="EnsemblMetazoa" id="HelroT177427">
    <property type="protein sequence ID" value="HelroP177427"/>
    <property type="gene ID" value="HelroG177427"/>
</dbReference>
<keyword evidence="3" id="KW-1185">Reference proteome</keyword>
<dbReference type="SUPFAM" id="SSF49785">
    <property type="entry name" value="Galactose-binding domain-like"/>
    <property type="match status" value="1"/>
</dbReference>
<dbReference type="HOGENOM" id="CLU_1268148_0_0_1"/>
<evidence type="ECO:0000313" key="2">
    <source>
        <dbReference type="EnsemblMetazoa" id="HelroP177427"/>
    </source>
</evidence>
<dbReference type="GeneID" id="20206240"/>
<organism evidence="2 3">
    <name type="scientific">Helobdella robusta</name>
    <name type="common">Californian leech</name>
    <dbReference type="NCBI Taxonomy" id="6412"/>
    <lineage>
        <taxon>Eukaryota</taxon>
        <taxon>Metazoa</taxon>
        <taxon>Spiralia</taxon>
        <taxon>Lophotrochozoa</taxon>
        <taxon>Annelida</taxon>
        <taxon>Clitellata</taxon>
        <taxon>Hirudinea</taxon>
        <taxon>Rhynchobdellida</taxon>
        <taxon>Glossiphoniidae</taxon>
        <taxon>Helobdella</taxon>
    </lineage>
</organism>
<proteinExistence type="predicted"/>
<gene>
    <name evidence="2" type="primary">20206240</name>
    <name evidence="1" type="ORF">HELRODRAFT_177427</name>
</gene>
<dbReference type="EMBL" id="AMQM01006060">
    <property type="status" value="NOT_ANNOTATED_CDS"/>
    <property type="molecule type" value="Genomic_DNA"/>
</dbReference>
<sequence>MWILKYPMKRTYQIIFVIMALHYCFSQRNVLKFKPYARSSSLDPASYAVDGDTNPLKYFHVDFEPLREYWLIVDMIMSYKIEYVVLWSRLGPTYTARNDYFIIGLTNVNYFNLSTGETIRGRFPLCGQYLTTTKSAAPHRLNCTSKVPPYRYVIAQQKLGQPFGFAVAELEAFPLNGIKSLASVEWDEIERIRSSFERNQECSRLCDILLAACRLFLC</sequence>
<reference evidence="1 3" key="2">
    <citation type="journal article" date="2013" name="Nature">
        <title>Insights into bilaterian evolution from three spiralian genomes.</title>
        <authorList>
            <person name="Simakov O."/>
            <person name="Marletaz F."/>
            <person name="Cho S.J."/>
            <person name="Edsinger-Gonzales E."/>
            <person name="Havlak P."/>
            <person name="Hellsten U."/>
            <person name="Kuo D.H."/>
            <person name="Larsson T."/>
            <person name="Lv J."/>
            <person name="Arendt D."/>
            <person name="Savage R."/>
            <person name="Osoegawa K."/>
            <person name="de Jong P."/>
            <person name="Grimwood J."/>
            <person name="Chapman J.A."/>
            <person name="Shapiro H."/>
            <person name="Aerts A."/>
            <person name="Otillar R.P."/>
            <person name="Terry A.Y."/>
            <person name="Boore J.L."/>
            <person name="Grigoriev I.V."/>
            <person name="Lindberg D.R."/>
            <person name="Seaver E.C."/>
            <person name="Weisblat D.A."/>
            <person name="Putnam N.H."/>
            <person name="Rokhsar D.S."/>
        </authorList>
    </citation>
    <scope>NUCLEOTIDE SEQUENCE</scope>
</reference>
<dbReference type="InterPro" id="IPR051941">
    <property type="entry name" value="BG_Antigen-Binding_Lectin"/>
</dbReference>
<dbReference type="PANTHER" id="PTHR45713:SF6">
    <property type="entry name" value="F5_8 TYPE C DOMAIN-CONTAINING PROTEIN"/>
    <property type="match status" value="1"/>
</dbReference>
<dbReference type="RefSeq" id="XP_009023865.1">
    <property type="nucleotide sequence ID" value="XM_009025617.1"/>
</dbReference>